<protein>
    <recommendedName>
        <fullName evidence="7">Envelope glycoprotein E</fullName>
    </recommendedName>
</protein>
<dbReference type="InterPro" id="IPR051425">
    <property type="entry name" value="Formin_Homology"/>
</dbReference>
<dbReference type="GO" id="GO:0044175">
    <property type="term" value="C:host cell endosome membrane"/>
    <property type="evidence" value="ECO:0007669"/>
    <property type="project" value="UniProtKB-SubCell"/>
</dbReference>
<evidence type="ECO:0000256" key="19">
    <source>
        <dbReference type="ARBA" id="ARBA00025134"/>
    </source>
</evidence>
<dbReference type="Gene3D" id="2.60.40.10">
    <property type="entry name" value="Immunoglobulins"/>
    <property type="match status" value="1"/>
</dbReference>
<evidence type="ECO:0000256" key="3">
    <source>
        <dbReference type="ARBA" id="ARBA00004315"/>
    </source>
</evidence>
<dbReference type="InterPro" id="IPR036179">
    <property type="entry name" value="Ig-like_dom_sf"/>
</dbReference>
<accession>A0A455JP06</accession>
<evidence type="ECO:0000256" key="10">
    <source>
        <dbReference type="ARBA" id="ARBA00022812"/>
    </source>
</evidence>
<keyword evidence="11" id="KW-0946">Virion</keyword>
<evidence type="ECO:0000256" key="13">
    <source>
        <dbReference type="ARBA" id="ARBA00022879"/>
    </source>
</evidence>
<evidence type="ECO:0000256" key="20">
    <source>
        <dbReference type="SAM" id="MobiDB-lite"/>
    </source>
</evidence>
<dbReference type="GeneID" id="80531981"/>
<dbReference type="GO" id="GO:0019031">
    <property type="term" value="C:viral envelope"/>
    <property type="evidence" value="ECO:0007669"/>
    <property type="project" value="UniProtKB-KW"/>
</dbReference>
<evidence type="ECO:0000256" key="7">
    <source>
        <dbReference type="ARBA" id="ARBA00013988"/>
    </source>
</evidence>
<keyword evidence="8" id="KW-1032">Host cell membrane</keyword>
<comment type="function">
    <text evidence="19">In epithelial cells, the heterodimer gE/gI is required for the cell-to-cell spread of the virus, by sorting nascent virions to cell junctions. Once the virus reaches the cell junctions, virus particles can spread to adjacent cells extremely rapidly through interactions with cellular receptors that accumulate at these junctions. Implicated in basolateral spread in polarized cells. In neuronal cells, gE/gI is essential for the anterograde spread of the infection throughout the host nervous system. Together with US9, the heterodimer gE/gI is involved in the sorting and transport of viral structural components toward axon tips.</text>
</comment>
<evidence type="ECO:0000313" key="25">
    <source>
        <dbReference type="Proteomes" id="UP000326033"/>
    </source>
</evidence>
<evidence type="ECO:0000256" key="11">
    <source>
        <dbReference type="ARBA" id="ARBA00022844"/>
    </source>
</evidence>
<keyword evidence="17 21" id="KW-0472">Membrane</keyword>
<evidence type="ECO:0000313" key="24">
    <source>
        <dbReference type="EMBL" id="AVT50790.1"/>
    </source>
</evidence>
<feature type="compositionally biased region" description="Acidic residues" evidence="20">
    <location>
        <begin position="195"/>
        <end position="204"/>
    </location>
</feature>
<feature type="transmembrane region" description="Helical" evidence="21">
    <location>
        <begin position="435"/>
        <end position="460"/>
    </location>
</feature>
<comment type="subcellular location">
    <subcellularLocation>
        <location evidence="1">Host Golgi apparatus membrane</location>
        <topology evidence="1">Single-pass membrane protein</topology>
    </subcellularLocation>
    <subcellularLocation>
        <location evidence="3">Host cell junction</location>
    </subcellularLocation>
    <subcellularLocation>
        <location evidence="4">Host cell membrane</location>
        <topology evidence="4">Single-pass type I membrane protein</topology>
    </subcellularLocation>
    <subcellularLocation>
        <location evidence="2">Host endosome membrane</location>
        <topology evidence="2">Single-pass membrane protein</topology>
    </subcellularLocation>
    <subcellularLocation>
        <location evidence="5">Virion membrane</location>
        <topology evidence="5">Single-pass type I membrane protein</topology>
    </subcellularLocation>
</comment>
<evidence type="ECO:0000256" key="9">
    <source>
        <dbReference type="ARBA" id="ARBA00022692"/>
    </source>
</evidence>
<reference evidence="24 25" key="1">
    <citation type="submission" date="2018-03" db="EMBL/GenBank/DDBJ databases">
        <title>Cervid herpesvirus genomes.</title>
        <authorList>
            <person name="Das Neves C.G."/>
            <person name="Davison A.J."/>
        </authorList>
    </citation>
    <scope>NUCLEOTIDE SEQUENCE [LARGE SCALE GENOMIC DNA]</scope>
    <source>
        <strain evidence="24 25">Norway</strain>
    </source>
</reference>
<keyword evidence="9 21" id="KW-0812">Transmembrane</keyword>
<dbReference type="Pfam" id="PF02480">
    <property type="entry name" value="Herpes_gE"/>
    <property type="match status" value="1"/>
</dbReference>
<keyword evidence="12" id="KW-1043">Host membrane</keyword>
<evidence type="ECO:0000256" key="4">
    <source>
        <dbReference type="ARBA" id="ARBA00004402"/>
    </source>
</evidence>
<comment type="similarity">
    <text evidence="6">Belongs to the alphaherpesvirinae glycoprotein E family.</text>
</comment>
<organism evidence="24 25">
    <name type="scientific">Cervid alphaherpesvirus 2</name>
    <dbReference type="NCBI Taxonomy" id="365327"/>
    <lineage>
        <taxon>Viruses</taxon>
        <taxon>Duplodnaviria</taxon>
        <taxon>Heunggongvirae</taxon>
        <taxon>Peploviricota</taxon>
        <taxon>Herviviricetes</taxon>
        <taxon>Herpesvirales</taxon>
        <taxon>Orthoherpesviridae</taxon>
        <taxon>Alphaherpesvirinae</taxon>
        <taxon>Varicellovirus</taxon>
        <taxon>Varicellovirus cervidalpha2</taxon>
    </lineage>
</organism>
<dbReference type="InterPro" id="IPR013783">
    <property type="entry name" value="Ig-like_fold"/>
</dbReference>
<feature type="domain" description="Envelope glycoprotein E N-terminal" evidence="23">
    <location>
        <begin position="81"/>
        <end position="175"/>
    </location>
</feature>
<dbReference type="GO" id="GO:0055036">
    <property type="term" value="C:virion membrane"/>
    <property type="evidence" value="ECO:0007669"/>
    <property type="project" value="UniProtKB-SubCell"/>
</dbReference>
<keyword evidence="16" id="KW-1031">Host cell junction</keyword>
<feature type="region of interest" description="Disordered" evidence="20">
    <location>
        <begin position="483"/>
        <end position="556"/>
    </location>
</feature>
<dbReference type="Proteomes" id="UP000326033">
    <property type="component" value="Segment"/>
</dbReference>
<evidence type="ECO:0000259" key="23">
    <source>
        <dbReference type="Pfam" id="PF20418"/>
    </source>
</evidence>
<keyword evidence="14 21" id="KW-1133">Transmembrane helix</keyword>
<keyword evidence="15" id="KW-1039">Host endosome</keyword>
<keyword evidence="10" id="KW-1040">Host Golgi apparatus</keyword>
<evidence type="ECO:0000256" key="21">
    <source>
        <dbReference type="SAM" id="Phobius"/>
    </source>
</evidence>
<proteinExistence type="inferred from homology"/>
<keyword evidence="13 24" id="KW-0261">Viral envelope protein</keyword>
<dbReference type="KEGG" id="vg:80531981"/>
<dbReference type="InterPro" id="IPR003404">
    <property type="entry name" value="Herpes_glycopE_Fc"/>
</dbReference>
<keyword evidence="25" id="KW-1185">Reference proteome</keyword>
<evidence type="ECO:0000256" key="16">
    <source>
        <dbReference type="ARBA" id="ARBA00023081"/>
    </source>
</evidence>
<name>A0A455JP06_9ALPH</name>
<evidence type="ECO:0000256" key="15">
    <source>
        <dbReference type="ARBA" id="ARBA00023046"/>
    </source>
</evidence>
<gene>
    <name evidence="24" type="primary">US8</name>
</gene>
<dbReference type="GO" id="GO:0044156">
    <property type="term" value="C:host cell junction"/>
    <property type="evidence" value="ECO:0007669"/>
    <property type="project" value="UniProtKB-SubCell"/>
</dbReference>
<evidence type="ECO:0000256" key="14">
    <source>
        <dbReference type="ARBA" id="ARBA00022989"/>
    </source>
</evidence>
<keyword evidence="18" id="KW-0325">Glycoprotein</keyword>
<sequence>MCAPPPPPPPPPSRWLPLLLLLWPLLWPPLGAGAEPGPGALARPVGVIVARAGAPVFLPGDAAVPRPGPAPGPDARAVRGWSRLASACPPPGPATEVCIDGHQCFADVVVDAACLPTVSLEPLAVAELSGGGGAGRLADLAERRVFAQLDYNETGVWIPNATAADAGVYFLYDRRLGEAGGEETHSALALRVEADEIEGDEDEEAARGRSTAAPRTPAPRTPAAPSPAPARHGARFRVLPYHSHVYTPGDSFQLAVRLQSEFFDETPFAAAIDWYFLRPAADCALVRLYETCIFHPEAPACLHPVDARCSFASPYRSETVYGRLYPRCDPAAGARWPRECEGASYTAPGAHARPAENGADLVFADAPAAAAGLYVFVLQYNGHVEAWDYSLVATSDRLVRAVVDHTRPEAAEGPGPSAAPGGGEPASAPAPARRFAPWLVALGGVLALVALGGLAALGVWGCAQRAARRRTYDILNPFGSAYTSLPTNDPFESSGEEEGGEDFPPPPGDETDSFDEDSDEEPSAPYELADAPYELADAEPAGLARTPAGGPRASRSGFKVWFRDPVEEEPGSPRLPAAPDYTAVAARLKSILR</sequence>
<evidence type="ECO:0000256" key="1">
    <source>
        <dbReference type="ARBA" id="ARBA00004152"/>
    </source>
</evidence>
<evidence type="ECO:0000256" key="5">
    <source>
        <dbReference type="ARBA" id="ARBA00004563"/>
    </source>
</evidence>
<dbReference type="GO" id="GO:0044178">
    <property type="term" value="C:host cell Golgi membrane"/>
    <property type="evidence" value="ECO:0007669"/>
    <property type="project" value="UniProtKB-SubCell"/>
</dbReference>
<evidence type="ECO:0000256" key="18">
    <source>
        <dbReference type="ARBA" id="ARBA00023180"/>
    </source>
</evidence>
<evidence type="ECO:0000256" key="6">
    <source>
        <dbReference type="ARBA" id="ARBA00008101"/>
    </source>
</evidence>
<evidence type="ECO:0000259" key="22">
    <source>
        <dbReference type="Pfam" id="PF02480"/>
    </source>
</evidence>
<feature type="domain" description="Envelope glycoprotein E Fc-binding" evidence="22">
    <location>
        <begin position="233"/>
        <end position="408"/>
    </location>
</feature>
<dbReference type="EMBL" id="MH036943">
    <property type="protein sequence ID" value="AVT50790.1"/>
    <property type="molecule type" value="Genomic_DNA"/>
</dbReference>
<dbReference type="PANTHER" id="PTHR45725">
    <property type="entry name" value="FORMIN HOMOLOGY 2 FAMILY MEMBER"/>
    <property type="match status" value="1"/>
</dbReference>
<dbReference type="InterPro" id="IPR046463">
    <property type="entry name" value="Herpes_gE_N"/>
</dbReference>
<feature type="compositionally biased region" description="Acidic residues" evidence="20">
    <location>
        <begin position="509"/>
        <end position="522"/>
    </location>
</feature>
<feature type="region of interest" description="Disordered" evidence="20">
    <location>
        <begin position="194"/>
        <end position="231"/>
    </location>
</feature>
<feature type="compositionally biased region" description="Low complexity" evidence="20">
    <location>
        <begin position="411"/>
        <end position="430"/>
    </location>
</feature>
<dbReference type="SUPFAM" id="SSF48726">
    <property type="entry name" value="Immunoglobulin"/>
    <property type="match status" value="1"/>
</dbReference>
<feature type="region of interest" description="Disordered" evidence="20">
    <location>
        <begin position="407"/>
        <end position="430"/>
    </location>
</feature>
<dbReference type="Pfam" id="PF20418">
    <property type="entry name" value="Herpes_gE_N"/>
    <property type="match status" value="1"/>
</dbReference>
<evidence type="ECO:0000256" key="12">
    <source>
        <dbReference type="ARBA" id="ARBA00022870"/>
    </source>
</evidence>
<evidence type="ECO:0000256" key="8">
    <source>
        <dbReference type="ARBA" id="ARBA00022511"/>
    </source>
</evidence>
<evidence type="ECO:0000256" key="17">
    <source>
        <dbReference type="ARBA" id="ARBA00023136"/>
    </source>
</evidence>
<dbReference type="RefSeq" id="YP_010794966.1">
    <property type="nucleotide sequence ID" value="NC_075563.1"/>
</dbReference>
<evidence type="ECO:0000256" key="2">
    <source>
        <dbReference type="ARBA" id="ARBA00004235"/>
    </source>
</evidence>
<feature type="compositionally biased region" description="Pro residues" evidence="20">
    <location>
        <begin position="216"/>
        <end position="228"/>
    </location>
</feature>